<reference evidence="3 4" key="1">
    <citation type="submission" date="2016-02" db="EMBL/GenBank/DDBJ databases">
        <title>Paenibacillus sp. LPB0068, isolated from Crassostrea gigas.</title>
        <authorList>
            <person name="Shin S.-K."/>
            <person name="Yi H."/>
        </authorList>
    </citation>
    <scope>NUCLEOTIDE SEQUENCE [LARGE SCALE GENOMIC DNA]</scope>
    <source>
        <strain evidence="3 4">LPB0068</strain>
    </source>
</reference>
<evidence type="ECO:0000259" key="2">
    <source>
        <dbReference type="Pfam" id="PF21986"/>
    </source>
</evidence>
<name>A0A167DTQ7_9BACL</name>
<dbReference type="EMBL" id="LSFN01000014">
    <property type="protein sequence ID" value="OAB74765.1"/>
    <property type="molecule type" value="Genomic_DNA"/>
</dbReference>
<dbReference type="Pfam" id="PF21986">
    <property type="entry name" value="AH_C"/>
    <property type="match status" value="1"/>
</dbReference>
<sequence>MIRTTISTVKLMYKQGKLTPEQYIKQIIEKSIEDTSYNIWIELPTYERIKPYIDRLQSMNPDEYPLWGIPFAIKDNIDLVNIPTTAGCAAYTYIPEQNAEVVQALIDAGAIPLGKTNLDQFATGLVGVRSPYGETANAYRPDLISGGSSSGSAVAVARGHAVFSLGTDTAGSGRVPAALNKLVGYKPTIGHWSNKGVVPACASLDCVTVFANQLDDAYLVDAIIRKKRIASLSEVTSSALPERIVIPKEDLYFFGYYAEQYKKAWQATLARLEQMGVIIHYIDTTIFNEVTNLLYDGPWIAERWSDLGEFIRHNVDEIYPVTKQILQSAIENGYDAASVFTALHKLKAYKEEVTPLLEDAVLVMPTCGGSWSREQVRLQPIHTNSAMGYYTNHCNLLDLCALAIPSDDADDDLPFGITLFAARGNESYLQGTAKAFADTESVELAVCGLHMQGYALEKQMLDCDARFVRTDHTAPTYKMLRLKSEPAKPGLIRVDSKGHSIELEVWKIRLSKLGQFMRQIPQPLGIGKVTLQDGSTVNGFICESYIEGESEDISEFGGWRASQLTR</sequence>
<dbReference type="STRING" id="1763538.LPB68_01880"/>
<dbReference type="PANTHER" id="PTHR11895">
    <property type="entry name" value="TRANSAMIDASE"/>
    <property type="match status" value="1"/>
</dbReference>
<feature type="domain" description="Amidase" evidence="1">
    <location>
        <begin position="44"/>
        <end position="427"/>
    </location>
</feature>
<dbReference type="Gene3D" id="3.90.1300.10">
    <property type="entry name" value="Amidase signature (AS) domain"/>
    <property type="match status" value="1"/>
</dbReference>
<organism evidence="3 4">
    <name type="scientific">Paenibacillus crassostreae</name>
    <dbReference type="NCBI Taxonomy" id="1763538"/>
    <lineage>
        <taxon>Bacteria</taxon>
        <taxon>Bacillati</taxon>
        <taxon>Bacillota</taxon>
        <taxon>Bacilli</taxon>
        <taxon>Bacillales</taxon>
        <taxon>Paenibacillaceae</taxon>
        <taxon>Paenibacillus</taxon>
    </lineage>
</organism>
<dbReference type="Gene3D" id="3.10.490.10">
    <property type="entry name" value="Gamma-glutamyl cyclotransferase-like"/>
    <property type="match status" value="1"/>
</dbReference>
<gene>
    <name evidence="3" type="ORF">PNBC_12075</name>
</gene>
<protein>
    <submittedName>
        <fullName evidence="3">Allophanate hydrolase</fullName>
    </submittedName>
</protein>
<evidence type="ECO:0000313" key="3">
    <source>
        <dbReference type="EMBL" id="OAB74765.1"/>
    </source>
</evidence>
<dbReference type="InterPro" id="IPR023631">
    <property type="entry name" value="Amidase_dom"/>
</dbReference>
<dbReference type="OrthoDB" id="9811471at2"/>
<dbReference type="Pfam" id="PF01425">
    <property type="entry name" value="Amidase"/>
    <property type="match status" value="1"/>
</dbReference>
<dbReference type="KEGG" id="pcx:LPB68_01880"/>
<evidence type="ECO:0000313" key="4">
    <source>
        <dbReference type="Proteomes" id="UP000077134"/>
    </source>
</evidence>
<dbReference type="Proteomes" id="UP000077134">
    <property type="component" value="Unassembled WGS sequence"/>
</dbReference>
<keyword evidence="3" id="KW-0378">Hydrolase</keyword>
<proteinExistence type="predicted"/>
<dbReference type="AlphaFoldDB" id="A0A167DTQ7"/>
<dbReference type="RefSeq" id="WP_068658397.1">
    <property type="nucleotide sequence ID" value="NZ_CP017770.1"/>
</dbReference>
<dbReference type="SUPFAM" id="SSF75304">
    <property type="entry name" value="Amidase signature (AS) enzymes"/>
    <property type="match status" value="1"/>
</dbReference>
<dbReference type="InterPro" id="IPR036928">
    <property type="entry name" value="AS_sf"/>
</dbReference>
<dbReference type="Gene3D" id="1.20.58.1700">
    <property type="match status" value="1"/>
</dbReference>
<accession>A0A167DTQ7</accession>
<dbReference type="PANTHER" id="PTHR11895:SF169">
    <property type="entry name" value="GLUTAMYL-TRNA(GLN) AMIDOTRANSFERASE"/>
    <property type="match status" value="1"/>
</dbReference>
<keyword evidence="4" id="KW-1185">Reference proteome</keyword>
<comment type="caution">
    <text evidence="3">The sequence shown here is derived from an EMBL/GenBank/DDBJ whole genome shotgun (WGS) entry which is preliminary data.</text>
</comment>
<feature type="domain" description="Allophanate hydrolase C-terminal" evidence="2">
    <location>
        <begin position="442"/>
        <end position="561"/>
    </location>
</feature>
<dbReference type="NCBIfam" id="NF006043">
    <property type="entry name" value="PRK08186.1"/>
    <property type="match status" value="1"/>
</dbReference>
<evidence type="ECO:0000259" key="1">
    <source>
        <dbReference type="Pfam" id="PF01425"/>
    </source>
</evidence>
<dbReference type="InterPro" id="IPR053844">
    <property type="entry name" value="AH_C"/>
</dbReference>
<dbReference type="GO" id="GO:0016787">
    <property type="term" value="F:hydrolase activity"/>
    <property type="evidence" value="ECO:0007669"/>
    <property type="project" value="UniProtKB-KW"/>
</dbReference>
<dbReference type="InterPro" id="IPR000120">
    <property type="entry name" value="Amidase"/>
</dbReference>